<dbReference type="EMBL" id="AC114896">
    <property type="protein sequence ID" value="AAT81744.1"/>
    <property type="molecule type" value="Genomic_DNA"/>
</dbReference>
<evidence type="ECO:0000256" key="1">
    <source>
        <dbReference type="SAM" id="MobiDB-lite"/>
    </source>
</evidence>
<evidence type="ECO:0000313" key="2">
    <source>
        <dbReference type="EMBL" id="AAT81744.1"/>
    </source>
</evidence>
<name>Q6AUV5_ORYSJ</name>
<proteinExistence type="predicted"/>
<reference evidence="3" key="1">
    <citation type="journal article" date="2005" name="Nature">
        <title>The map-based sequence of the rice genome.</title>
        <authorList>
            <consortium name="International rice genome sequencing project (IRGSP)"/>
            <person name="Matsumoto T."/>
            <person name="Wu J."/>
            <person name="Kanamori H."/>
            <person name="Katayose Y."/>
            <person name="Fujisawa M."/>
            <person name="Namiki N."/>
            <person name="Mizuno H."/>
            <person name="Yamamoto K."/>
            <person name="Antonio B.A."/>
            <person name="Baba T."/>
            <person name="Sakata K."/>
            <person name="Nagamura Y."/>
            <person name="Aoki H."/>
            <person name="Arikawa K."/>
            <person name="Arita K."/>
            <person name="Bito T."/>
            <person name="Chiden Y."/>
            <person name="Fujitsuka N."/>
            <person name="Fukunaka R."/>
            <person name="Hamada M."/>
            <person name="Harada C."/>
            <person name="Hayashi A."/>
            <person name="Hijishita S."/>
            <person name="Honda M."/>
            <person name="Hosokawa S."/>
            <person name="Ichikawa Y."/>
            <person name="Idonuma A."/>
            <person name="Iijima M."/>
            <person name="Ikeda M."/>
            <person name="Ikeno M."/>
            <person name="Ito K."/>
            <person name="Ito S."/>
            <person name="Ito T."/>
            <person name="Ito Y."/>
            <person name="Ito Y."/>
            <person name="Iwabuchi A."/>
            <person name="Kamiya K."/>
            <person name="Karasawa W."/>
            <person name="Kurita K."/>
            <person name="Katagiri S."/>
            <person name="Kikuta A."/>
            <person name="Kobayashi H."/>
            <person name="Kobayashi N."/>
            <person name="Machita K."/>
            <person name="Maehara T."/>
            <person name="Masukawa M."/>
            <person name="Mizubayashi T."/>
            <person name="Mukai Y."/>
            <person name="Nagasaki H."/>
            <person name="Nagata Y."/>
            <person name="Naito S."/>
            <person name="Nakashima M."/>
            <person name="Nakama Y."/>
            <person name="Nakamichi Y."/>
            <person name="Nakamura M."/>
            <person name="Meguro A."/>
            <person name="Negishi M."/>
            <person name="Ohta I."/>
            <person name="Ohta T."/>
            <person name="Okamoto M."/>
            <person name="Ono N."/>
            <person name="Saji S."/>
            <person name="Sakaguchi M."/>
            <person name="Sakai K."/>
            <person name="Shibata M."/>
            <person name="Shimokawa T."/>
            <person name="Song J."/>
            <person name="Takazaki Y."/>
            <person name="Terasawa K."/>
            <person name="Tsugane M."/>
            <person name="Tsuji K."/>
            <person name="Ueda S."/>
            <person name="Waki K."/>
            <person name="Yamagata H."/>
            <person name="Yamamoto M."/>
            <person name="Yamamoto S."/>
            <person name="Yamane H."/>
            <person name="Yoshiki S."/>
            <person name="Yoshihara R."/>
            <person name="Yukawa K."/>
            <person name="Zhong H."/>
            <person name="Yano M."/>
            <person name="Yuan Q."/>
            <person name="Ouyang S."/>
            <person name="Liu J."/>
            <person name="Jones K.M."/>
            <person name="Gansberger K."/>
            <person name="Moffat K."/>
            <person name="Hill J."/>
            <person name="Bera J."/>
            <person name="Fadrosh D."/>
            <person name="Jin S."/>
            <person name="Johri S."/>
            <person name="Kim M."/>
            <person name="Overton L."/>
            <person name="Reardon M."/>
            <person name="Tsitrin T."/>
            <person name="Vuong H."/>
            <person name="Weaver B."/>
            <person name="Ciecko A."/>
            <person name="Tallon L."/>
            <person name="Jackson J."/>
            <person name="Pai G."/>
            <person name="Aken S.V."/>
            <person name="Utterback T."/>
            <person name="Reidmuller S."/>
            <person name="Feldblyum T."/>
            <person name="Hsiao J."/>
            <person name="Zismann V."/>
            <person name="Iobst S."/>
            <person name="de Vazeille A.R."/>
            <person name="Buell C.R."/>
            <person name="Ying K."/>
            <person name="Li Y."/>
            <person name="Lu T."/>
            <person name="Huang Y."/>
            <person name="Zhao Q."/>
            <person name="Feng Q."/>
            <person name="Zhang L."/>
            <person name="Zhu J."/>
            <person name="Weng Q."/>
            <person name="Mu J."/>
            <person name="Lu Y."/>
            <person name="Fan D."/>
            <person name="Liu Y."/>
            <person name="Guan J."/>
            <person name="Zhang Y."/>
            <person name="Yu S."/>
            <person name="Liu X."/>
            <person name="Zhang Y."/>
            <person name="Hong G."/>
            <person name="Han B."/>
            <person name="Choisne N."/>
            <person name="Demange N."/>
            <person name="Orjeda G."/>
            <person name="Samain S."/>
            <person name="Cattolico L."/>
            <person name="Pelletier E."/>
            <person name="Couloux A."/>
            <person name="Segurens B."/>
            <person name="Wincker P."/>
            <person name="D'Hont A."/>
            <person name="Scarpelli C."/>
            <person name="Weissenbach J."/>
            <person name="Salanoubat M."/>
            <person name="Quetier F."/>
            <person name="Yu Y."/>
            <person name="Kim H.R."/>
            <person name="Rambo T."/>
            <person name="Currie J."/>
            <person name="Collura K."/>
            <person name="Luo M."/>
            <person name="Yang T."/>
            <person name="Ammiraju J.S.S."/>
            <person name="Engler F."/>
            <person name="Soderlund C."/>
            <person name="Wing R.A."/>
            <person name="Palmer L.E."/>
            <person name="de la Bastide M."/>
            <person name="Spiegel L."/>
            <person name="Nascimento L."/>
            <person name="Zutavern T."/>
            <person name="O'Shaughnessy A."/>
            <person name="Dike S."/>
            <person name="Dedhia N."/>
            <person name="Preston R."/>
            <person name="Balija V."/>
            <person name="McCombie W.R."/>
            <person name="Chow T."/>
            <person name="Chen H."/>
            <person name="Chung M."/>
            <person name="Chen C."/>
            <person name="Shaw J."/>
            <person name="Wu H."/>
            <person name="Hsiao K."/>
            <person name="Chao Y."/>
            <person name="Chu M."/>
            <person name="Cheng C."/>
            <person name="Hour A."/>
            <person name="Lee P."/>
            <person name="Lin S."/>
            <person name="Lin Y."/>
            <person name="Liou J."/>
            <person name="Liu S."/>
            <person name="Hsing Y."/>
            <person name="Raghuvanshi S."/>
            <person name="Mohanty A."/>
            <person name="Bharti A.K."/>
            <person name="Gaur A."/>
            <person name="Gupta V."/>
            <person name="Kumar D."/>
            <person name="Ravi V."/>
            <person name="Vij S."/>
            <person name="Kapur A."/>
            <person name="Khurana P."/>
            <person name="Khurana P."/>
            <person name="Khurana J.P."/>
            <person name="Tyagi A.K."/>
            <person name="Gaikwad K."/>
            <person name="Singh A."/>
            <person name="Dalal V."/>
            <person name="Srivastava S."/>
            <person name="Dixit A."/>
            <person name="Pal A.K."/>
            <person name="Ghazi I.A."/>
            <person name="Yadav M."/>
            <person name="Pandit A."/>
            <person name="Bhargava A."/>
            <person name="Sureshbabu K."/>
            <person name="Batra K."/>
            <person name="Sharma T.R."/>
            <person name="Mohapatra T."/>
            <person name="Singh N.K."/>
            <person name="Messing J."/>
            <person name="Nelson A.B."/>
            <person name="Fuks G."/>
            <person name="Kavchok S."/>
            <person name="Keizer G."/>
            <person name="Linton E."/>
            <person name="Llaca V."/>
            <person name="Song R."/>
            <person name="Tanyolac B."/>
            <person name="Young S."/>
            <person name="Ho-Il K."/>
            <person name="Hahn J.H."/>
            <person name="Sangsakoo G."/>
            <person name="Vanavichit A."/>
            <person name="de Mattos Luiz.A.T."/>
            <person name="Zimmer P.D."/>
            <person name="Malone G."/>
            <person name="Dellagostin O."/>
            <person name="de Oliveira A.C."/>
            <person name="Bevan M."/>
            <person name="Bancroft I."/>
            <person name="Minx P."/>
            <person name="Cordum H."/>
            <person name="Wilson R."/>
            <person name="Cheng Z."/>
            <person name="Jin W."/>
            <person name="Jiang J."/>
            <person name="Leong S.A."/>
            <person name="Iwama H."/>
            <person name="Gojobori T."/>
            <person name="Itoh T."/>
            <person name="Niimura Y."/>
            <person name="Fujii Y."/>
            <person name="Habara T."/>
            <person name="Sakai H."/>
            <person name="Sato Y."/>
            <person name="Wilson G."/>
            <person name="Kumar K."/>
            <person name="McCouch S."/>
            <person name="Juretic N."/>
            <person name="Hoen D."/>
            <person name="Wright S."/>
            <person name="Bruskiewich R."/>
            <person name="Bureau T."/>
            <person name="Miyao A."/>
            <person name="Hirochika H."/>
            <person name="Nishikawa T."/>
            <person name="Kadowaki K."/>
            <person name="Sugiura M."/>
            <person name="Burr B."/>
            <person name="Sasaki T."/>
        </authorList>
    </citation>
    <scope>NUCLEOTIDE SEQUENCE [LARGE SCALE GENOMIC DNA]</scope>
    <source>
        <strain evidence="3">cv. Nipponbare</strain>
    </source>
</reference>
<feature type="region of interest" description="Disordered" evidence="1">
    <location>
        <begin position="97"/>
        <end position="134"/>
    </location>
</feature>
<evidence type="ECO:0000313" key="3">
    <source>
        <dbReference type="Proteomes" id="UP000000763"/>
    </source>
</evidence>
<dbReference type="Proteomes" id="UP000000763">
    <property type="component" value="Chromosome 3"/>
</dbReference>
<protein>
    <submittedName>
        <fullName evidence="2">Uncharacterized protein</fullName>
    </submittedName>
</protein>
<gene>
    <name evidence="2" type="primary">OSJNBa0091B22.7</name>
</gene>
<dbReference type="AlphaFoldDB" id="Q6AUV5"/>
<accession>Q6AUV5</accession>
<sequence>MRKREEGRPATVAPRYCAAARPVKSNAVTRLSFSTALPHAPRTSVWTSMPMQAPSMPTPLGPSLRRQLVDRNTYNGYASSVPPNAVEDGRSIVGENLAGVEGGRPRTKRGSLPVAFASQRDYPKRKGEEEEYMD</sequence>
<reference evidence="3" key="2">
    <citation type="journal article" date="2008" name="Nucleic Acids Res.">
        <title>The rice annotation project database (RAP-DB): 2008 update.</title>
        <authorList>
            <consortium name="The rice annotation project (RAP)"/>
        </authorList>
    </citation>
    <scope>GENOME REANNOTATION</scope>
    <source>
        <strain evidence="3">cv. Nipponbare</strain>
    </source>
</reference>
<organism evidence="2 3">
    <name type="scientific">Oryza sativa subsp. japonica</name>
    <name type="common">Rice</name>
    <dbReference type="NCBI Taxonomy" id="39947"/>
    <lineage>
        <taxon>Eukaryota</taxon>
        <taxon>Viridiplantae</taxon>
        <taxon>Streptophyta</taxon>
        <taxon>Embryophyta</taxon>
        <taxon>Tracheophyta</taxon>
        <taxon>Spermatophyta</taxon>
        <taxon>Magnoliopsida</taxon>
        <taxon>Liliopsida</taxon>
        <taxon>Poales</taxon>
        <taxon>Poaceae</taxon>
        <taxon>BOP clade</taxon>
        <taxon>Oryzoideae</taxon>
        <taxon>Oryzeae</taxon>
        <taxon>Oryzinae</taxon>
        <taxon>Oryza</taxon>
        <taxon>Oryza sativa</taxon>
    </lineage>
</organism>